<dbReference type="GO" id="GO:0003677">
    <property type="term" value="F:DNA binding"/>
    <property type="evidence" value="ECO:0007669"/>
    <property type="project" value="InterPro"/>
</dbReference>
<evidence type="ECO:0000259" key="7">
    <source>
        <dbReference type="PROSITE" id="PS51036"/>
    </source>
</evidence>
<sequence>MEQGSERQDERPPLPCANGCGFFGSADTRGLCSKCYRQTVMSQASAPSAAAQSAEHDQVVLPAKTKSRCAACGRSVGLMGFECRCGGVFCGAHLYSDRHDCGYDYRGAGRDAIARANPVVRPDKVEKL</sequence>
<dbReference type="SMART" id="SM00154">
    <property type="entry name" value="ZnF_AN1"/>
    <property type="match status" value="1"/>
</dbReference>
<dbReference type="InterPro" id="IPR035896">
    <property type="entry name" value="AN1-like_Znf"/>
</dbReference>
<comment type="function">
    <text evidence="1">May be involved in environmental stress response.</text>
</comment>
<dbReference type="GO" id="GO:0008270">
    <property type="term" value="F:zinc ion binding"/>
    <property type="evidence" value="ECO:0007669"/>
    <property type="project" value="UniProtKB-KW"/>
</dbReference>
<organism evidence="9">
    <name type="scientific">Oryza glumipatula</name>
    <dbReference type="NCBI Taxonomy" id="40148"/>
    <lineage>
        <taxon>Eukaryota</taxon>
        <taxon>Viridiplantae</taxon>
        <taxon>Streptophyta</taxon>
        <taxon>Embryophyta</taxon>
        <taxon>Tracheophyta</taxon>
        <taxon>Spermatophyta</taxon>
        <taxon>Magnoliopsida</taxon>
        <taxon>Liliopsida</taxon>
        <taxon>Poales</taxon>
        <taxon>Poaceae</taxon>
        <taxon>BOP clade</taxon>
        <taxon>Oryzoideae</taxon>
        <taxon>Oryzeae</taxon>
        <taxon>Oryzinae</taxon>
        <taxon>Oryza</taxon>
    </lineage>
</organism>
<dbReference type="InterPro" id="IPR000058">
    <property type="entry name" value="Znf_AN1"/>
</dbReference>
<name>A0A0D9YE61_9ORYZ</name>
<dbReference type="FunFam" id="4.10.1110.10:FF:000001">
    <property type="entry name" value="Zinc finger AN1-type containing 6"/>
    <property type="match status" value="1"/>
</dbReference>
<evidence type="ECO:0000256" key="6">
    <source>
        <dbReference type="PROSITE-ProRule" id="PRU00449"/>
    </source>
</evidence>
<dbReference type="InterPro" id="IPR050652">
    <property type="entry name" value="AN1_A20_ZnFinger"/>
</dbReference>
<dbReference type="AlphaFoldDB" id="A0A0D9YE61"/>
<dbReference type="HOGENOM" id="CLU_057016_5_3_1"/>
<evidence type="ECO:0008006" key="11">
    <source>
        <dbReference type="Google" id="ProtNLM"/>
    </source>
</evidence>
<dbReference type="Gramene" id="OGLUM01G33010.1">
    <property type="protein sequence ID" value="OGLUM01G33010.1"/>
    <property type="gene ID" value="OGLUM01G33010"/>
</dbReference>
<evidence type="ECO:0000256" key="2">
    <source>
        <dbReference type="ARBA" id="ARBA00022723"/>
    </source>
</evidence>
<keyword evidence="2" id="KW-0479">Metal-binding</keyword>
<accession>A0A0D9YE61</accession>
<evidence type="ECO:0000313" key="10">
    <source>
        <dbReference type="Proteomes" id="UP000026961"/>
    </source>
</evidence>
<dbReference type="PANTHER" id="PTHR10634:SF142">
    <property type="entry name" value="ZINC FINGER A20 AND AN1 DOMAIN-CONTAINING STRESS-ASSOCIATED PROTEIN 2"/>
    <property type="match status" value="1"/>
</dbReference>
<dbReference type="SMART" id="SM00259">
    <property type="entry name" value="ZnF_A20"/>
    <property type="match status" value="1"/>
</dbReference>
<keyword evidence="10" id="KW-1185">Reference proteome</keyword>
<dbReference type="Pfam" id="PF01754">
    <property type="entry name" value="zf-A20"/>
    <property type="match status" value="1"/>
</dbReference>
<reference evidence="9" key="1">
    <citation type="submission" date="2013-08" db="EMBL/GenBank/DDBJ databases">
        <title>Oryza genome evolution.</title>
        <authorList>
            <person name="Wing R.A."/>
            <person name="Panaud O."/>
            <person name="Oliveira A.C."/>
        </authorList>
    </citation>
    <scope>NUCLEOTIDE SEQUENCE</scope>
</reference>
<dbReference type="SUPFAM" id="SSF118310">
    <property type="entry name" value="AN1-like Zinc finger"/>
    <property type="match status" value="1"/>
</dbReference>
<proteinExistence type="predicted"/>
<dbReference type="Proteomes" id="UP000026961">
    <property type="component" value="Chromosome 1"/>
</dbReference>
<dbReference type="EnsemblPlants" id="OGLUM01G33010.1">
    <property type="protein sequence ID" value="OGLUM01G33010.1"/>
    <property type="gene ID" value="OGLUM01G33010"/>
</dbReference>
<keyword evidence="5" id="KW-0346">Stress response</keyword>
<keyword evidence="3 6" id="KW-0863">Zinc-finger</keyword>
<reference evidence="9" key="2">
    <citation type="submission" date="2015-04" db="UniProtKB">
        <authorList>
            <consortium name="EnsemblPlants"/>
        </authorList>
    </citation>
    <scope>IDENTIFICATION</scope>
</reference>
<dbReference type="Pfam" id="PF01428">
    <property type="entry name" value="zf-AN1"/>
    <property type="match status" value="1"/>
</dbReference>
<evidence type="ECO:0000256" key="5">
    <source>
        <dbReference type="ARBA" id="ARBA00023016"/>
    </source>
</evidence>
<protein>
    <recommendedName>
        <fullName evidence="11">AN1-type domain-containing protein</fullName>
    </recommendedName>
</protein>
<feature type="domain" description="A20-type" evidence="7">
    <location>
        <begin position="10"/>
        <end position="44"/>
    </location>
</feature>
<evidence type="ECO:0000256" key="4">
    <source>
        <dbReference type="ARBA" id="ARBA00022833"/>
    </source>
</evidence>
<dbReference type="SUPFAM" id="SSF57716">
    <property type="entry name" value="Glucocorticoid receptor-like (DNA-binding domain)"/>
    <property type="match status" value="1"/>
</dbReference>
<reference evidence="9" key="3">
    <citation type="submission" date="2018-05" db="EMBL/GenBank/DDBJ databases">
        <title>OgluRS3 (Oryza glumaepatula Reference Sequence Version 3).</title>
        <authorList>
            <person name="Zhang J."/>
            <person name="Kudrna D."/>
            <person name="Lee S."/>
            <person name="Talag J."/>
            <person name="Welchert J."/>
            <person name="Wing R.A."/>
        </authorList>
    </citation>
    <scope>NUCLEOTIDE SEQUENCE [LARGE SCALE GENOMIC DNA]</scope>
</reference>
<feature type="domain" description="AN1-type" evidence="8">
    <location>
        <begin position="63"/>
        <end position="109"/>
    </location>
</feature>
<dbReference type="PROSITE" id="PS51036">
    <property type="entry name" value="ZF_A20"/>
    <property type="match status" value="1"/>
</dbReference>
<dbReference type="eggNOG" id="KOG3173">
    <property type="taxonomic scope" value="Eukaryota"/>
</dbReference>
<evidence type="ECO:0000256" key="1">
    <source>
        <dbReference type="ARBA" id="ARBA00003732"/>
    </source>
</evidence>
<dbReference type="PANTHER" id="PTHR10634">
    <property type="entry name" value="AN1-TYPE ZINC FINGER PROTEIN"/>
    <property type="match status" value="1"/>
</dbReference>
<dbReference type="InterPro" id="IPR002653">
    <property type="entry name" value="Znf_A20"/>
</dbReference>
<evidence type="ECO:0000313" key="9">
    <source>
        <dbReference type="EnsemblPlants" id="OGLUM01G33010.1"/>
    </source>
</evidence>
<evidence type="ECO:0000259" key="8">
    <source>
        <dbReference type="PROSITE" id="PS51039"/>
    </source>
</evidence>
<dbReference type="PROSITE" id="PS51039">
    <property type="entry name" value="ZF_AN1"/>
    <property type="match status" value="1"/>
</dbReference>
<dbReference type="Gene3D" id="4.10.1110.10">
    <property type="entry name" value="AN1-like Zinc finger"/>
    <property type="match status" value="1"/>
</dbReference>
<dbReference type="Gene3D" id="1.20.5.4770">
    <property type="match status" value="1"/>
</dbReference>
<keyword evidence="4" id="KW-0862">Zinc</keyword>
<dbReference type="STRING" id="40148.A0A0D9YE61"/>
<evidence type="ECO:0000256" key="3">
    <source>
        <dbReference type="ARBA" id="ARBA00022771"/>
    </source>
</evidence>